<dbReference type="Gene3D" id="1.10.167.10">
    <property type="entry name" value="Regulator of G-protein Signalling 4, domain 2"/>
    <property type="match status" value="1"/>
</dbReference>
<keyword evidence="3" id="KW-1185">Reference proteome</keyword>
<accession>A0A0L0FEJ4</accession>
<dbReference type="SUPFAM" id="SSF48097">
    <property type="entry name" value="Regulator of G-protein signaling, RGS"/>
    <property type="match status" value="1"/>
</dbReference>
<dbReference type="AlphaFoldDB" id="A0A0L0FEJ4"/>
<dbReference type="RefSeq" id="XP_014149086.1">
    <property type="nucleotide sequence ID" value="XM_014293611.1"/>
</dbReference>
<keyword evidence="1" id="KW-1133">Transmembrane helix</keyword>
<feature type="transmembrane region" description="Helical" evidence="1">
    <location>
        <begin position="17"/>
        <end position="37"/>
    </location>
</feature>
<gene>
    <name evidence="2" type="ORF">SARC_12285</name>
</gene>
<proteinExistence type="predicted"/>
<dbReference type="GeneID" id="25912789"/>
<sequence>MYSVYVRGRYDVQYKWVLLRIVIQNGFFHLAYLAHLLPPKYIWIQSTGLRLALVCIILEVVYYLACLRNTRYAVEDFRCLRYLCIYGGIMFTLGSVLPVLNPLARNMDQFNAAILFLWGLGIEILGPPLWDLFRSYMEWQYEFVECNVLETFSDNIKDALDDPLLYPIILSCAQKRFCDENIKFLHGGYSILTTVVNLQNDNKPSDCSLEDRVNELLKTYVVVGASTPVNLASKHLTKFRQIHAELNSAGDRHLDLAKLEIVLSQSLRDIFELLDSSGVLTMYNKSPEKIVIDAERAALIRLEAGSY</sequence>
<keyword evidence="1" id="KW-0812">Transmembrane</keyword>
<dbReference type="InterPro" id="IPR036305">
    <property type="entry name" value="RGS_sf"/>
</dbReference>
<keyword evidence="1" id="KW-0472">Membrane</keyword>
<name>A0A0L0FEJ4_9EUKA</name>
<feature type="transmembrane region" description="Helical" evidence="1">
    <location>
        <begin position="49"/>
        <end position="67"/>
    </location>
</feature>
<dbReference type="InterPro" id="IPR044926">
    <property type="entry name" value="RGS_subdomain_2"/>
</dbReference>
<dbReference type="Proteomes" id="UP000054560">
    <property type="component" value="Unassembled WGS sequence"/>
</dbReference>
<evidence type="ECO:0000256" key="1">
    <source>
        <dbReference type="SAM" id="Phobius"/>
    </source>
</evidence>
<evidence type="ECO:0008006" key="4">
    <source>
        <dbReference type="Google" id="ProtNLM"/>
    </source>
</evidence>
<protein>
    <recommendedName>
        <fullName evidence="4">RGS domain-containing protein</fullName>
    </recommendedName>
</protein>
<reference evidence="2 3" key="1">
    <citation type="submission" date="2011-02" db="EMBL/GenBank/DDBJ databases">
        <title>The Genome Sequence of Sphaeroforma arctica JP610.</title>
        <authorList>
            <consortium name="The Broad Institute Genome Sequencing Platform"/>
            <person name="Russ C."/>
            <person name="Cuomo C."/>
            <person name="Young S.K."/>
            <person name="Zeng Q."/>
            <person name="Gargeya S."/>
            <person name="Alvarado L."/>
            <person name="Berlin A."/>
            <person name="Chapman S.B."/>
            <person name="Chen Z."/>
            <person name="Freedman E."/>
            <person name="Gellesch M."/>
            <person name="Goldberg J."/>
            <person name="Griggs A."/>
            <person name="Gujja S."/>
            <person name="Heilman E."/>
            <person name="Heiman D."/>
            <person name="Howarth C."/>
            <person name="Mehta T."/>
            <person name="Neiman D."/>
            <person name="Pearson M."/>
            <person name="Roberts A."/>
            <person name="Saif S."/>
            <person name="Shea T."/>
            <person name="Shenoy N."/>
            <person name="Sisk P."/>
            <person name="Stolte C."/>
            <person name="Sykes S."/>
            <person name="White J."/>
            <person name="Yandava C."/>
            <person name="Burger G."/>
            <person name="Gray M.W."/>
            <person name="Holland P.W.H."/>
            <person name="King N."/>
            <person name="Lang F.B.F."/>
            <person name="Roger A.J."/>
            <person name="Ruiz-Trillo I."/>
            <person name="Haas B."/>
            <person name="Nusbaum C."/>
            <person name="Birren B."/>
        </authorList>
    </citation>
    <scope>NUCLEOTIDE SEQUENCE [LARGE SCALE GENOMIC DNA]</scope>
    <source>
        <strain evidence="2 3">JP610</strain>
    </source>
</reference>
<dbReference type="EMBL" id="KQ243795">
    <property type="protein sequence ID" value="KNC75184.1"/>
    <property type="molecule type" value="Genomic_DNA"/>
</dbReference>
<feature type="transmembrane region" description="Helical" evidence="1">
    <location>
        <begin position="79"/>
        <end position="100"/>
    </location>
</feature>
<feature type="transmembrane region" description="Helical" evidence="1">
    <location>
        <begin position="112"/>
        <end position="133"/>
    </location>
</feature>
<evidence type="ECO:0000313" key="2">
    <source>
        <dbReference type="EMBL" id="KNC75184.1"/>
    </source>
</evidence>
<evidence type="ECO:0000313" key="3">
    <source>
        <dbReference type="Proteomes" id="UP000054560"/>
    </source>
</evidence>
<organism evidence="2 3">
    <name type="scientific">Sphaeroforma arctica JP610</name>
    <dbReference type="NCBI Taxonomy" id="667725"/>
    <lineage>
        <taxon>Eukaryota</taxon>
        <taxon>Ichthyosporea</taxon>
        <taxon>Ichthyophonida</taxon>
        <taxon>Sphaeroforma</taxon>
    </lineage>
</organism>